<evidence type="ECO:0000256" key="2">
    <source>
        <dbReference type="SAM" id="MobiDB-lite"/>
    </source>
</evidence>
<evidence type="ECO:0000313" key="4">
    <source>
        <dbReference type="Proteomes" id="UP000198531"/>
    </source>
</evidence>
<evidence type="ECO:0000256" key="1">
    <source>
        <dbReference type="SAM" id="Coils"/>
    </source>
</evidence>
<organism evidence="3 4">
    <name type="scientific">Halogeometricum rufum</name>
    <dbReference type="NCBI Taxonomy" id="553469"/>
    <lineage>
        <taxon>Archaea</taxon>
        <taxon>Methanobacteriati</taxon>
        <taxon>Methanobacteriota</taxon>
        <taxon>Stenosarchaea group</taxon>
        <taxon>Halobacteria</taxon>
        <taxon>Halobacteriales</taxon>
        <taxon>Haloferacaceae</taxon>
        <taxon>Halogeometricum</taxon>
    </lineage>
</organism>
<feature type="coiled-coil region" evidence="1">
    <location>
        <begin position="68"/>
        <end position="95"/>
    </location>
</feature>
<sequence>MSTEQGTSVTIEDGRLEVSNLEIEDTEIVDYIRSVDEDERAAEIRRALRIGITTMDLATTSGEQEYVERKFEEMRRDFEGEIERVEEEIEEKFGEEGHVPNVLDQHLGDDGTLRERLDDAFGEDGVFVERLDEELGEDGERISEALDPDKEGTPTNRLKSVFKDEIRSVREKIEEEFTAAETESEMRQQTRLKGDEFEETVDDLLAELVRGTSHEYEFTGDTIGELTDRKVGDFVLTLEETGQRIVIEAKSDKSYSQPEIKKELDDAIENRDADYGIIVFECEDYVPNKVGYFQEFERDRLSIALSEDEDAEEVEPGYLRIAFSWAKTRAIQQYADSDTDFDAEVVQTNISEVEDAIGRFSTIRSKTTSLVKTANEIDEQLEEIENDAKGRLADIRAELRASGRS</sequence>
<dbReference type="EMBL" id="FOYT01000001">
    <property type="protein sequence ID" value="SFR36083.1"/>
    <property type="molecule type" value="Genomic_DNA"/>
</dbReference>
<protein>
    <submittedName>
        <fullName evidence="3">Uncharacterized protein</fullName>
    </submittedName>
</protein>
<name>A0A1I6G1K1_9EURY</name>
<dbReference type="OrthoDB" id="298020at2157"/>
<evidence type="ECO:0000313" key="3">
    <source>
        <dbReference type="EMBL" id="SFR36083.1"/>
    </source>
</evidence>
<dbReference type="RefSeq" id="WP_143105089.1">
    <property type="nucleotide sequence ID" value="NZ_FOYT01000001.1"/>
</dbReference>
<keyword evidence="1" id="KW-0175">Coiled coil</keyword>
<feature type="compositionally biased region" description="Basic and acidic residues" evidence="2">
    <location>
        <begin position="138"/>
        <end position="152"/>
    </location>
</feature>
<accession>A0A1I6G1K1</accession>
<gene>
    <name evidence="3" type="ORF">SAMN04487947_0416</name>
</gene>
<feature type="region of interest" description="Disordered" evidence="2">
    <location>
        <begin position="137"/>
        <end position="156"/>
    </location>
</feature>
<reference evidence="4" key="1">
    <citation type="submission" date="2016-10" db="EMBL/GenBank/DDBJ databases">
        <authorList>
            <person name="Varghese N."/>
            <person name="Submissions S."/>
        </authorList>
    </citation>
    <scope>NUCLEOTIDE SEQUENCE [LARGE SCALE GENOMIC DNA]</scope>
    <source>
        <strain evidence="4">CGMCC 1.7736</strain>
    </source>
</reference>
<dbReference type="AlphaFoldDB" id="A0A1I6G1K1"/>
<keyword evidence="4" id="KW-1185">Reference proteome</keyword>
<dbReference type="Proteomes" id="UP000198531">
    <property type="component" value="Unassembled WGS sequence"/>
</dbReference>
<proteinExistence type="predicted"/>